<name>A0A0J7XJZ8_9SPHN</name>
<evidence type="ECO:0000313" key="2">
    <source>
        <dbReference type="Proteomes" id="UP000052268"/>
    </source>
</evidence>
<keyword evidence="2" id="KW-1185">Reference proteome</keyword>
<gene>
    <name evidence="1" type="ORF">V474_02720</name>
</gene>
<protein>
    <submittedName>
        <fullName evidence="1">Uncharacterized protein</fullName>
    </submittedName>
</protein>
<dbReference type="Proteomes" id="UP000052268">
    <property type="component" value="Unassembled WGS sequence"/>
</dbReference>
<sequence>MEGREPRPLRIDARGRFISASIHPVATFELEARAQAVDPLFKLLDFAAVEPIAAQTAESPLQLCGIPAQLGRVTQGDGPARDRTVDFPAQSADVALNFPLNPGLQSPWLGMCGYQDQRAE</sequence>
<accession>A0A0J7XJZ8</accession>
<dbReference type="EMBL" id="JACU01000010">
    <property type="protein sequence ID" value="KMS51979.1"/>
    <property type="molecule type" value="Genomic_DNA"/>
</dbReference>
<organism evidence="1 2">
    <name type="scientific">Novosphingobium barchaimii LL02</name>
    <dbReference type="NCBI Taxonomy" id="1114963"/>
    <lineage>
        <taxon>Bacteria</taxon>
        <taxon>Pseudomonadati</taxon>
        <taxon>Pseudomonadota</taxon>
        <taxon>Alphaproteobacteria</taxon>
        <taxon>Sphingomonadales</taxon>
        <taxon>Sphingomonadaceae</taxon>
        <taxon>Novosphingobium</taxon>
    </lineage>
</organism>
<proteinExistence type="predicted"/>
<dbReference type="PATRIC" id="fig|1114963.3.peg.4165"/>
<reference evidence="1 2" key="1">
    <citation type="journal article" date="2015" name="G3 (Bethesda)">
        <title>Insights into Ongoing Evolution of the Hexachlorocyclohexane Catabolic Pathway from Comparative Genomics of Ten Sphingomonadaceae Strains.</title>
        <authorList>
            <person name="Pearce S.L."/>
            <person name="Oakeshott J.G."/>
            <person name="Pandey G."/>
        </authorList>
    </citation>
    <scope>NUCLEOTIDE SEQUENCE [LARGE SCALE GENOMIC DNA]</scope>
    <source>
        <strain evidence="1 2">LL02</strain>
    </source>
</reference>
<comment type="caution">
    <text evidence="1">The sequence shown here is derived from an EMBL/GenBank/DDBJ whole genome shotgun (WGS) entry which is preliminary data.</text>
</comment>
<dbReference type="AlphaFoldDB" id="A0A0J7XJZ8"/>
<evidence type="ECO:0000313" key="1">
    <source>
        <dbReference type="EMBL" id="KMS51979.1"/>
    </source>
</evidence>